<dbReference type="Pfam" id="PF22638">
    <property type="entry name" value="FlgK_D1"/>
    <property type="match status" value="1"/>
</dbReference>
<dbReference type="GO" id="GO:0009424">
    <property type="term" value="C:bacterial-type flagellum hook"/>
    <property type="evidence" value="ECO:0007669"/>
    <property type="project" value="InterPro"/>
</dbReference>
<evidence type="ECO:0000256" key="2">
    <source>
        <dbReference type="ARBA" id="ARBA00004613"/>
    </source>
</evidence>
<dbReference type="InterPro" id="IPR010930">
    <property type="entry name" value="Flg_bb/hook_C_dom"/>
</dbReference>
<feature type="chain" id="PRO_5007277134" description="Flagellar hook-associated protein 1" evidence="7">
    <location>
        <begin position="19"/>
        <end position="657"/>
    </location>
</feature>
<dbReference type="EMBL" id="CP013235">
    <property type="protein sequence ID" value="AMP08737.1"/>
    <property type="molecule type" value="Genomic_DNA"/>
</dbReference>
<reference evidence="13 14" key="1">
    <citation type="submission" date="2015-11" db="EMBL/GenBank/DDBJ databases">
        <title>Exploring the genomic traits of fungus-feeding bacterial genus Collimonas.</title>
        <authorList>
            <person name="Song C."/>
            <person name="Schmidt R."/>
            <person name="de Jager V."/>
            <person name="Krzyzanowska D."/>
            <person name="Jongedijk E."/>
            <person name="Cankar K."/>
            <person name="Beekwilder J."/>
            <person name="van Veen A."/>
            <person name="de Boer W."/>
            <person name="van Veen J.A."/>
            <person name="Garbeva P."/>
        </authorList>
    </citation>
    <scope>NUCLEOTIDE SEQUENCE [LARGE SCALE GENOMIC DNA]</scope>
    <source>
        <strain evidence="13 14">Ter282</strain>
    </source>
</reference>
<dbReference type="Pfam" id="PF00460">
    <property type="entry name" value="Flg_bb_rod"/>
    <property type="match status" value="1"/>
</dbReference>
<dbReference type="PANTHER" id="PTHR30033:SF1">
    <property type="entry name" value="FLAGELLAR HOOK-ASSOCIATED PROTEIN 1"/>
    <property type="match status" value="1"/>
</dbReference>
<comment type="similarity">
    <text evidence="3">Belongs to the flagella basal body rod proteins family.</text>
</comment>
<proteinExistence type="inferred from homology"/>
<dbReference type="PRINTS" id="PR01005">
    <property type="entry name" value="FLGHOOKAP1"/>
</dbReference>
<evidence type="ECO:0000256" key="6">
    <source>
        <dbReference type="ARBA" id="ARBA00023143"/>
    </source>
</evidence>
<evidence type="ECO:0000259" key="12">
    <source>
        <dbReference type="Pfam" id="PF22638"/>
    </source>
</evidence>
<dbReference type="GO" id="GO:0005576">
    <property type="term" value="C:extracellular region"/>
    <property type="evidence" value="ECO:0007669"/>
    <property type="project" value="UniProtKB-SubCell"/>
</dbReference>
<comment type="subcellular location">
    <subcellularLocation>
        <location evidence="1">Bacterial flagellum</location>
    </subcellularLocation>
    <subcellularLocation>
        <location evidence="2">Secreted</location>
    </subcellularLocation>
</comment>
<dbReference type="Proteomes" id="UP000071778">
    <property type="component" value="Chromosome"/>
</dbReference>
<evidence type="ECO:0000259" key="9">
    <source>
        <dbReference type="Pfam" id="PF06429"/>
    </source>
</evidence>
<dbReference type="InterPro" id="IPR053927">
    <property type="entry name" value="FlgK_helical"/>
</dbReference>
<dbReference type="NCBIfam" id="TIGR02492">
    <property type="entry name" value="flgK_ends"/>
    <property type="match status" value="1"/>
</dbReference>
<evidence type="ECO:0000259" key="11">
    <source>
        <dbReference type="Pfam" id="PF21159"/>
    </source>
</evidence>
<dbReference type="Pfam" id="PF21159">
    <property type="entry name" value="FlgK_2nd"/>
    <property type="match status" value="1"/>
</dbReference>
<protein>
    <recommendedName>
        <fullName evidence="4">Flagellar hook-associated protein 1</fullName>
    </recommendedName>
</protein>
<evidence type="ECO:0000313" key="14">
    <source>
        <dbReference type="Proteomes" id="UP000071778"/>
    </source>
</evidence>
<name>A0A127PM18_9BURK</name>
<evidence type="ECO:0000256" key="4">
    <source>
        <dbReference type="ARBA" id="ARBA00016244"/>
    </source>
</evidence>
<dbReference type="OrthoDB" id="9802553at2"/>
<dbReference type="AlphaFoldDB" id="A0A127PM18"/>
<feature type="domain" description="Flagellar hook-associated protein FlgK helical" evidence="12">
    <location>
        <begin position="95"/>
        <end position="330"/>
    </location>
</feature>
<dbReference type="PANTHER" id="PTHR30033">
    <property type="entry name" value="FLAGELLAR HOOK-ASSOCIATED PROTEIN 1"/>
    <property type="match status" value="1"/>
</dbReference>
<sequence>MSNSMFFTGLSGLNAAQAALVTTGHNTANVNTPGYSRQMAQIVSAGGTNVPSVGFFGNGAQVTNVTRSYDQFLTSQLNQAQATNNALTTYSTQINQINNLLANQTTGLAPMLQTLFKGVQAVANTPADPAARQQMISSAQALSNQFRTMDQVLTGLNANANAQISGSVDQINTYATQIASINKQIALLSNASGGQAPNDLLDQRDTLVNNLSQLVATKVVVQDGGQYNVFIGTGQTLVLGDKASTLKAVTSAADPSKTSVALVNAAGVPVELQDSVLSGGSLGGLMQFRNETLGDAQNALGRMAIVLSDTFNAQHKLGIDLNGAAGQDFFSQASPGVIPNSRNTGTLALTPSFSDTSQLTTSDYRIDVVNVAGSPQYSVTRLADNKVLGSYPSLPVTFDGVSVQAASGTPQVGDSFLVQPTRTGARDLTVQVIDPAKVAAASPIITNKTVGNQGTATISAGKVDSTYLAAPLTTPVSLKYDSTTTPPSLSGFPAAAAVKVTNPDGTVVNYAAGAAVTYTAGATYSFSGISTTISGTPVNGDTFTIAKNTGGVSDGSNALLLGSLQNQKTMAGGTASYTDAYGQLVSTIGNKASQLTIANTAQTSLAAQIKSAQQSVSGVNQDEETSNLLMYQQMYQANAKVIQTASTMFDAILGIAS</sequence>
<evidence type="ECO:0000256" key="7">
    <source>
        <dbReference type="SAM" id="SignalP"/>
    </source>
</evidence>
<keyword evidence="14" id="KW-1185">Reference proteome</keyword>
<evidence type="ECO:0000256" key="3">
    <source>
        <dbReference type="ARBA" id="ARBA00009677"/>
    </source>
</evidence>
<dbReference type="RefSeq" id="WP_061535160.1">
    <property type="nucleotide sequence ID" value="NZ_CP013233.1"/>
</dbReference>
<evidence type="ECO:0000313" key="13">
    <source>
        <dbReference type="EMBL" id="AMP08737.1"/>
    </source>
</evidence>
<dbReference type="InterPro" id="IPR049119">
    <property type="entry name" value="FlgK_D2-like"/>
</dbReference>
<dbReference type="Pfam" id="PF21158">
    <property type="entry name" value="flgK_1st_1"/>
    <property type="match status" value="1"/>
</dbReference>
<dbReference type="InterPro" id="IPR002371">
    <property type="entry name" value="FlgK"/>
</dbReference>
<dbReference type="Pfam" id="PF06429">
    <property type="entry name" value="Flg_bbr_C"/>
    <property type="match status" value="1"/>
</dbReference>
<organism evidence="13 14">
    <name type="scientific">Collimonas arenae</name>
    <dbReference type="NCBI Taxonomy" id="279058"/>
    <lineage>
        <taxon>Bacteria</taxon>
        <taxon>Pseudomonadati</taxon>
        <taxon>Pseudomonadota</taxon>
        <taxon>Betaproteobacteria</taxon>
        <taxon>Burkholderiales</taxon>
        <taxon>Oxalobacteraceae</taxon>
        <taxon>Collimonas</taxon>
    </lineage>
</organism>
<dbReference type="SUPFAM" id="SSF64518">
    <property type="entry name" value="Phase 1 flagellin"/>
    <property type="match status" value="2"/>
</dbReference>
<evidence type="ECO:0000259" key="8">
    <source>
        <dbReference type="Pfam" id="PF00460"/>
    </source>
</evidence>
<keyword evidence="6" id="KW-0975">Bacterial flagellum</keyword>
<dbReference type="PATRIC" id="fig|279058.17.peg.1010"/>
<evidence type="ECO:0000256" key="5">
    <source>
        <dbReference type="ARBA" id="ARBA00022525"/>
    </source>
</evidence>
<dbReference type="GO" id="GO:0005198">
    <property type="term" value="F:structural molecule activity"/>
    <property type="evidence" value="ECO:0007669"/>
    <property type="project" value="InterPro"/>
</dbReference>
<keyword evidence="13" id="KW-0966">Cell projection</keyword>
<feature type="signal peptide" evidence="7">
    <location>
        <begin position="1"/>
        <end position="18"/>
    </location>
</feature>
<dbReference type="GO" id="GO:0044780">
    <property type="term" value="P:bacterial-type flagellum assembly"/>
    <property type="evidence" value="ECO:0007669"/>
    <property type="project" value="InterPro"/>
</dbReference>
<gene>
    <name evidence="13" type="primary">flgK</name>
    <name evidence="13" type="ORF">CAter282_0939</name>
</gene>
<keyword evidence="13" id="KW-0282">Flagellum</keyword>
<evidence type="ECO:0000259" key="10">
    <source>
        <dbReference type="Pfam" id="PF21158"/>
    </source>
</evidence>
<accession>A0A127PM18</accession>
<feature type="domain" description="Flagellar basal body rod protein N-terminal" evidence="8">
    <location>
        <begin position="8"/>
        <end position="35"/>
    </location>
</feature>
<keyword evidence="7" id="KW-0732">Signal</keyword>
<keyword evidence="13" id="KW-0969">Cilium</keyword>
<dbReference type="InterPro" id="IPR001444">
    <property type="entry name" value="Flag_bb_rod_N"/>
</dbReference>
<feature type="domain" description="Flagellar hook-associated protein 1 D2-like" evidence="10">
    <location>
        <begin position="339"/>
        <end position="420"/>
    </location>
</feature>
<dbReference type="InterPro" id="IPR049474">
    <property type="entry name" value="FlgK_D3"/>
</dbReference>
<keyword evidence="5" id="KW-0964">Secreted</keyword>
<evidence type="ECO:0000256" key="1">
    <source>
        <dbReference type="ARBA" id="ARBA00004365"/>
    </source>
</evidence>
<feature type="domain" description="Flagellar basal-body/hook protein C-terminal" evidence="9">
    <location>
        <begin position="616"/>
        <end position="653"/>
    </location>
</feature>
<feature type="domain" description="Flagellar hook-associated protein 1 D3" evidence="11">
    <location>
        <begin position="443"/>
        <end position="546"/>
    </location>
</feature>